<evidence type="ECO:0000313" key="1">
    <source>
        <dbReference type="EMBL" id="QYW02215.1"/>
    </source>
</evidence>
<keyword evidence="2" id="KW-1185">Reference proteome</keyword>
<evidence type="ECO:0000313" key="2">
    <source>
        <dbReference type="Proteomes" id="UP000827261"/>
    </source>
</evidence>
<protein>
    <submittedName>
        <fullName evidence="1">Uncharacterized protein</fullName>
    </submittedName>
</protein>
<gene>
    <name evidence="1" type="ORF">CPT_Philippe_016</name>
</gene>
<reference evidence="1" key="1">
    <citation type="submission" date="2021-06" db="EMBL/GenBank/DDBJ databases">
        <title>Complete genome sequence of Stenotrophomonas maltophilia phage Philippe.</title>
        <authorList>
            <person name="Vallavanatt I."/>
            <person name="Bartz M."/>
            <person name="Clark J."/>
            <person name="Burrowes B."/>
            <person name="Liu M."/>
            <person name="Gill J."/>
        </authorList>
    </citation>
    <scope>NUCLEOTIDE SEQUENCE</scope>
</reference>
<name>A0AAE8BI35_9CAUD</name>
<proteinExistence type="predicted"/>
<organism evidence="1 2">
    <name type="scientific">Stenotrophomonas phage Philippe</name>
    <dbReference type="NCBI Taxonomy" id="2859655"/>
    <lineage>
        <taxon>Viruses</taxon>
        <taxon>Duplodnaviria</taxon>
        <taxon>Heunggongvirae</taxon>
        <taxon>Uroviricota</taxon>
        <taxon>Caudoviricetes</taxon>
        <taxon>Schitoviridae</taxon>
        <taxon>Philippevirus</taxon>
        <taxon>Philippevirus philippe</taxon>
    </lineage>
</organism>
<dbReference type="Proteomes" id="UP000827261">
    <property type="component" value="Segment"/>
</dbReference>
<sequence>MSHFVPAKDMAKKSNANLNDQRKYVYDKVCKEIADVIAMATLVGMHNTVYKLPNEPENYAVTGVNSDARVLVQLQRVRTYAEQVKAAMDALTKEGYEVRQMDSATWNISWQK</sequence>
<dbReference type="EMBL" id="MZ326861">
    <property type="protein sequence ID" value="QYW02215.1"/>
    <property type="molecule type" value="Genomic_DNA"/>
</dbReference>
<accession>A0AAE8BI35</accession>